<organism evidence="1 2">
    <name type="scientific">Solanum tuberosum</name>
    <name type="common">Potato</name>
    <dbReference type="NCBI Taxonomy" id="4113"/>
    <lineage>
        <taxon>Eukaryota</taxon>
        <taxon>Viridiplantae</taxon>
        <taxon>Streptophyta</taxon>
        <taxon>Embryophyta</taxon>
        <taxon>Tracheophyta</taxon>
        <taxon>Spermatophyta</taxon>
        <taxon>Magnoliopsida</taxon>
        <taxon>eudicotyledons</taxon>
        <taxon>Gunneridae</taxon>
        <taxon>Pentapetalae</taxon>
        <taxon>asterids</taxon>
        <taxon>lamiids</taxon>
        <taxon>Solanales</taxon>
        <taxon>Solanaceae</taxon>
        <taxon>Solanoideae</taxon>
        <taxon>Solaneae</taxon>
        <taxon>Solanum</taxon>
    </lineage>
</organism>
<evidence type="ECO:0008006" key="3">
    <source>
        <dbReference type="Google" id="ProtNLM"/>
    </source>
</evidence>
<protein>
    <recommendedName>
        <fullName evidence="3">Gag-pol polyprotein</fullName>
    </recommendedName>
</protein>
<accession>A0ABQ7U8W7</accession>
<comment type="caution">
    <text evidence="1">The sequence shown here is derived from an EMBL/GenBank/DDBJ whole genome shotgun (WGS) entry which is preliminary data.</text>
</comment>
<reference evidence="1 2" key="1">
    <citation type="journal article" date="2021" name="bioRxiv">
        <title>Chromosome-scale and haplotype-resolved genome assembly of a tetraploid potato cultivar.</title>
        <authorList>
            <person name="Sun H."/>
            <person name="Jiao W.-B."/>
            <person name="Krause K."/>
            <person name="Campoy J.A."/>
            <person name="Goel M."/>
            <person name="Folz-Donahue K."/>
            <person name="Kukat C."/>
            <person name="Huettel B."/>
            <person name="Schneeberger K."/>
        </authorList>
    </citation>
    <scope>NUCLEOTIDE SEQUENCE [LARGE SCALE GENOMIC DNA]</scope>
    <source>
        <strain evidence="1">SolTubOtavaFocal</strain>
        <tissue evidence="1">Leaves</tissue>
    </source>
</reference>
<evidence type="ECO:0000313" key="2">
    <source>
        <dbReference type="Proteomes" id="UP000826656"/>
    </source>
</evidence>
<dbReference type="EMBL" id="JAIVGD010000023">
    <property type="protein sequence ID" value="KAH0743295.1"/>
    <property type="molecule type" value="Genomic_DNA"/>
</dbReference>
<sequence>MQEKAIEAALKKKKNTFNPIGNADVVKSTSMTTTRPTTYRLSPEVYEYMKNNHLIEEANVGVEDIAHNIIIEGEIEQEMQEVGCLSALSGNHTVENTILVKGTVKNRHMAILVDFGITYNFIDKSTVKETGHKVSYCPPVRVTESDRNYVMCTSHCQGFSGKM</sequence>
<evidence type="ECO:0000313" key="1">
    <source>
        <dbReference type="EMBL" id="KAH0743295.1"/>
    </source>
</evidence>
<keyword evidence="2" id="KW-1185">Reference proteome</keyword>
<dbReference type="Proteomes" id="UP000826656">
    <property type="component" value="Unassembled WGS sequence"/>
</dbReference>
<gene>
    <name evidence="1" type="ORF">KY290_031288</name>
</gene>
<proteinExistence type="predicted"/>
<name>A0ABQ7U8W7_SOLTU</name>